<dbReference type="InterPro" id="IPR027417">
    <property type="entry name" value="P-loop_NTPase"/>
</dbReference>
<feature type="domain" description="Rad50/SbcC-type AAA" evidence="1">
    <location>
        <begin position="5"/>
        <end position="51"/>
    </location>
</feature>
<evidence type="ECO:0000313" key="3">
    <source>
        <dbReference type="Proteomes" id="UP000474777"/>
    </source>
</evidence>
<dbReference type="SUPFAM" id="SSF52540">
    <property type="entry name" value="P-loop containing nucleoside triphosphate hydrolases"/>
    <property type="match status" value="1"/>
</dbReference>
<keyword evidence="3" id="KW-1185">Reference proteome</keyword>
<dbReference type="EMBL" id="JAAGWD010000024">
    <property type="protein sequence ID" value="NEM99766.1"/>
    <property type="molecule type" value="Genomic_DNA"/>
</dbReference>
<dbReference type="GO" id="GO:0016887">
    <property type="term" value="F:ATP hydrolysis activity"/>
    <property type="evidence" value="ECO:0007669"/>
    <property type="project" value="InterPro"/>
</dbReference>
<comment type="caution">
    <text evidence="2">The sequence shown here is derived from an EMBL/GenBank/DDBJ whole genome shotgun (WGS) entry which is preliminary data.</text>
</comment>
<dbReference type="InterPro" id="IPR038729">
    <property type="entry name" value="Rad50/SbcC_AAA"/>
</dbReference>
<evidence type="ECO:0000259" key="1">
    <source>
        <dbReference type="Pfam" id="PF13476"/>
    </source>
</evidence>
<gene>
    <name evidence="2" type="ORF">GXP69_18895</name>
</gene>
<name>A0A6B3LZJ5_9BACT</name>
<organism evidence="2 3">
    <name type="scientific">Pontibacter burrus</name>
    <dbReference type="NCBI Taxonomy" id="2704466"/>
    <lineage>
        <taxon>Bacteria</taxon>
        <taxon>Pseudomonadati</taxon>
        <taxon>Bacteroidota</taxon>
        <taxon>Cytophagia</taxon>
        <taxon>Cytophagales</taxon>
        <taxon>Hymenobacteraceae</taxon>
        <taxon>Pontibacter</taxon>
    </lineage>
</organism>
<accession>A0A6B3LZJ5</accession>
<dbReference type="GO" id="GO:0006302">
    <property type="term" value="P:double-strand break repair"/>
    <property type="evidence" value="ECO:0007669"/>
    <property type="project" value="InterPro"/>
</dbReference>
<feature type="non-terminal residue" evidence="2">
    <location>
        <position position="55"/>
    </location>
</feature>
<dbReference type="RefSeq" id="WP_163917180.1">
    <property type="nucleotide sequence ID" value="NZ_JAAGWD010000024.1"/>
</dbReference>
<dbReference type="Proteomes" id="UP000474777">
    <property type="component" value="Unassembled WGS sequence"/>
</dbReference>
<protein>
    <submittedName>
        <fullName evidence="2">AAA family ATPase</fullName>
    </submittedName>
</protein>
<dbReference type="Gene3D" id="3.40.50.300">
    <property type="entry name" value="P-loop containing nucleotide triphosphate hydrolases"/>
    <property type="match status" value="1"/>
</dbReference>
<evidence type="ECO:0000313" key="2">
    <source>
        <dbReference type="EMBL" id="NEM99766.1"/>
    </source>
</evidence>
<reference evidence="2 3" key="1">
    <citation type="submission" date="2020-02" db="EMBL/GenBank/DDBJ databases">
        <authorList>
            <person name="Kim M.K."/>
        </authorList>
    </citation>
    <scope>NUCLEOTIDE SEQUENCE [LARGE SCALE GENOMIC DNA]</scope>
    <source>
        <strain evidence="2 3">BT327</strain>
    </source>
</reference>
<proteinExistence type="predicted"/>
<sequence>MIIRQVTITNFFCYLGKNSFEFTEGLNIISAKNGGGKSQFFNAIYWTFFDRIYSE</sequence>
<dbReference type="Pfam" id="PF13476">
    <property type="entry name" value="AAA_23"/>
    <property type="match status" value="1"/>
</dbReference>
<dbReference type="AlphaFoldDB" id="A0A6B3LZJ5"/>